<dbReference type="CDD" id="cd16448">
    <property type="entry name" value="RING-H2"/>
    <property type="match status" value="1"/>
</dbReference>
<feature type="region of interest" description="Disordered" evidence="1">
    <location>
        <begin position="163"/>
        <end position="217"/>
    </location>
</feature>
<evidence type="ECO:0000313" key="2">
    <source>
        <dbReference type="EMBL" id="KEY75292.1"/>
    </source>
</evidence>
<dbReference type="HOGENOM" id="CLU_759045_0_0_1"/>
<accession>A0A084BCL3</accession>
<gene>
    <name evidence="2" type="ORF">S7711_08633</name>
</gene>
<evidence type="ECO:0000313" key="3">
    <source>
        <dbReference type="Proteomes" id="UP000028045"/>
    </source>
</evidence>
<dbReference type="Proteomes" id="UP000028045">
    <property type="component" value="Unassembled WGS sequence"/>
</dbReference>
<proteinExistence type="predicted"/>
<name>A0A084BCL3_STACB</name>
<reference evidence="2 3" key="1">
    <citation type="journal article" date="2014" name="BMC Genomics">
        <title>Comparative genome sequencing reveals chemotype-specific gene clusters in the toxigenic black mold Stachybotrys.</title>
        <authorList>
            <person name="Semeiks J."/>
            <person name="Borek D."/>
            <person name="Otwinowski Z."/>
            <person name="Grishin N.V."/>
        </authorList>
    </citation>
    <scope>NUCLEOTIDE SEQUENCE [LARGE SCALE GENOMIC DNA]</scope>
    <source>
        <strain evidence="3">CBS 109288 / IBT 7711</strain>
    </source>
</reference>
<sequence length="365" mass="41393">MPSRKRGREEIDNVDWLAAKRHAVEAIATIVASQKRKLEDDETDTDSPAKRHATKPHAIEFVATVVASQKRKLDDNKSDTNHLSKRRAIEVIATAVASQKRRLEEEGTNTDHLAKRRAIEAIATVIASQKRKLEDGETDSDHIAKRRALEAIAIAVAFQKRKLEDDETDTNPPAKRKASDGDAGITVKNHKRPLEEEDDTNQRPTKRQPQANPFKSIAKDRMELKNAFRDCTWHQYLQVLSMFGKDTHSIAIALMDSPEGLRLRAIQALKDNYRNEVVDAISDIQINKNRFDPYNLFPSIITHQILSRLLVESAVCLICQDGFVDCTDVIWKHCKQHLMHTACFRRVVAQGQMPLFGYCDCIKDS</sequence>
<organism evidence="2 3">
    <name type="scientific">Stachybotrys chartarum (strain CBS 109288 / IBT 7711)</name>
    <name type="common">Toxic black mold</name>
    <name type="synonym">Stilbospora chartarum</name>
    <dbReference type="NCBI Taxonomy" id="1280523"/>
    <lineage>
        <taxon>Eukaryota</taxon>
        <taxon>Fungi</taxon>
        <taxon>Dikarya</taxon>
        <taxon>Ascomycota</taxon>
        <taxon>Pezizomycotina</taxon>
        <taxon>Sordariomycetes</taxon>
        <taxon>Hypocreomycetidae</taxon>
        <taxon>Hypocreales</taxon>
        <taxon>Stachybotryaceae</taxon>
        <taxon>Stachybotrys</taxon>
    </lineage>
</organism>
<dbReference type="AlphaFoldDB" id="A0A084BCL3"/>
<protein>
    <submittedName>
        <fullName evidence="2">Uncharacterized protein</fullName>
    </submittedName>
</protein>
<keyword evidence="3" id="KW-1185">Reference proteome</keyword>
<dbReference type="OrthoDB" id="5057734at2759"/>
<evidence type="ECO:0000256" key="1">
    <source>
        <dbReference type="SAM" id="MobiDB-lite"/>
    </source>
</evidence>
<dbReference type="EMBL" id="KL647379">
    <property type="protein sequence ID" value="KEY75292.1"/>
    <property type="molecule type" value="Genomic_DNA"/>
</dbReference>
<feature type="region of interest" description="Disordered" evidence="1">
    <location>
        <begin position="34"/>
        <end position="55"/>
    </location>
</feature>